<sequence length="130" mass="14602">MAAAVYLKVPDINNVNTHLVQLVCSKTKVAPLKRLTIPRLELTAALLLARLITKITKALELPEVLAFCWSDSSVTLTWISGHPSRWKDFVRNRVSAIQETLLNVPWRYVPGKKNPVDLASRGLKPEQLVH</sequence>
<name>A0AAV2MWH0_9HYME</name>
<accession>A0AAV2MWH0</accession>
<proteinExistence type="predicted"/>
<organism evidence="1 2">
    <name type="scientific">Lasius platythorax</name>
    <dbReference type="NCBI Taxonomy" id="488582"/>
    <lineage>
        <taxon>Eukaryota</taxon>
        <taxon>Metazoa</taxon>
        <taxon>Ecdysozoa</taxon>
        <taxon>Arthropoda</taxon>
        <taxon>Hexapoda</taxon>
        <taxon>Insecta</taxon>
        <taxon>Pterygota</taxon>
        <taxon>Neoptera</taxon>
        <taxon>Endopterygota</taxon>
        <taxon>Hymenoptera</taxon>
        <taxon>Apocrita</taxon>
        <taxon>Aculeata</taxon>
        <taxon>Formicoidea</taxon>
        <taxon>Formicidae</taxon>
        <taxon>Formicinae</taxon>
        <taxon>Lasius</taxon>
        <taxon>Lasius</taxon>
    </lineage>
</organism>
<dbReference type="Pfam" id="PF05380">
    <property type="entry name" value="Peptidase_A17"/>
    <property type="match status" value="1"/>
</dbReference>
<dbReference type="Proteomes" id="UP001497644">
    <property type="component" value="Unassembled WGS sequence"/>
</dbReference>
<evidence type="ECO:0000313" key="1">
    <source>
        <dbReference type="EMBL" id="CAL1671780.1"/>
    </source>
</evidence>
<dbReference type="EMBL" id="CAXIPU020000424">
    <property type="protein sequence ID" value="CAL1671780.1"/>
    <property type="molecule type" value="Genomic_DNA"/>
</dbReference>
<evidence type="ECO:0008006" key="3">
    <source>
        <dbReference type="Google" id="ProtNLM"/>
    </source>
</evidence>
<dbReference type="AlphaFoldDB" id="A0AAV2MWH0"/>
<dbReference type="PANTHER" id="PTHR22955">
    <property type="entry name" value="RETROTRANSPOSON"/>
    <property type="match status" value="1"/>
</dbReference>
<dbReference type="InterPro" id="IPR008042">
    <property type="entry name" value="Retrotrans_Pao"/>
</dbReference>
<evidence type="ECO:0000313" key="2">
    <source>
        <dbReference type="Proteomes" id="UP001497644"/>
    </source>
</evidence>
<reference evidence="1" key="1">
    <citation type="submission" date="2024-04" db="EMBL/GenBank/DDBJ databases">
        <authorList>
            <consortium name="Molecular Ecology Group"/>
        </authorList>
    </citation>
    <scope>NUCLEOTIDE SEQUENCE</scope>
</reference>
<keyword evidence="2" id="KW-1185">Reference proteome</keyword>
<protein>
    <recommendedName>
        <fullName evidence="3">Reverse transcriptase</fullName>
    </recommendedName>
</protein>
<dbReference type="PANTHER" id="PTHR22955:SF77">
    <property type="entry name" value="ASPARTIC PUTATIVE DOMAIN-CONTAINING PROTEIN-RELATED"/>
    <property type="match status" value="1"/>
</dbReference>
<gene>
    <name evidence="1" type="ORF">LPLAT_LOCUS5204</name>
</gene>
<comment type="caution">
    <text evidence="1">The sequence shown here is derived from an EMBL/GenBank/DDBJ whole genome shotgun (WGS) entry which is preliminary data.</text>
</comment>